<dbReference type="InterPro" id="IPR012296">
    <property type="entry name" value="Nuclease_put_TT1808"/>
</dbReference>
<proteinExistence type="predicted"/>
<dbReference type="Proteomes" id="UP000321424">
    <property type="component" value="Unassembled WGS sequence"/>
</dbReference>
<dbReference type="PANTHER" id="PTHR35400">
    <property type="entry name" value="SLR1083 PROTEIN"/>
    <property type="match status" value="1"/>
</dbReference>
<organism evidence="2 3">
    <name type="scientific">Nocardia ninae NBRC 108245</name>
    <dbReference type="NCBI Taxonomy" id="1210091"/>
    <lineage>
        <taxon>Bacteria</taxon>
        <taxon>Bacillati</taxon>
        <taxon>Actinomycetota</taxon>
        <taxon>Actinomycetes</taxon>
        <taxon>Mycobacteriales</taxon>
        <taxon>Nocardiaceae</taxon>
        <taxon>Nocardia</taxon>
    </lineage>
</organism>
<dbReference type="PANTHER" id="PTHR35400:SF3">
    <property type="entry name" value="SLL1072 PROTEIN"/>
    <property type="match status" value="1"/>
</dbReference>
<gene>
    <name evidence="2" type="ORF">NN4_24670</name>
</gene>
<sequence length="183" mass="20515">MDADVTLAEFEVLERASSEEVDVELINGRIYVVPAPDGQHDAYAVRIGVQIQSHHPNLHLFHERGLKIPAYREGRARVDGAVATLDYLEDQPSWADPAGVVMVVEITSGRDRDADVDRFEKRDAYAQASIPTYLLVDRHRAEVTVYWEPADGKYLHTATAQFGAPLTLPAPLDFDLDTSKFRR</sequence>
<feature type="domain" description="Putative restriction endonuclease" evidence="1">
    <location>
        <begin position="8"/>
        <end position="176"/>
    </location>
</feature>
<dbReference type="InterPro" id="IPR008538">
    <property type="entry name" value="Uma2"/>
</dbReference>
<protein>
    <recommendedName>
        <fullName evidence="1">Putative restriction endonuclease domain-containing protein</fullName>
    </recommendedName>
</protein>
<dbReference type="CDD" id="cd06260">
    <property type="entry name" value="DUF820-like"/>
    <property type="match status" value="1"/>
</dbReference>
<comment type="caution">
    <text evidence="2">The sequence shown here is derived from an EMBL/GenBank/DDBJ whole genome shotgun (WGS) entry which is preliminary data.</text>
</comment>
<dbReference type="InterPro" id="IPR011335">
    <property type="entry name" value="Restrct_endonuc-II-like"/>
</dbReference>
<evidence type="ECO:0000313" key="3">
    <source>
        <dbReference type="Proteomes" id="UP000321424"/>
    </source>
</evidence>
<accession>A0A511MCX7</accession>
<dbReference type="Gene3D" id="3.90.1570.10">
    <property type="entry name" value="tt1808, chain A"/>
    <property type="match status" value="1"/>
</dbReference>
<dbReference type="EMBL" id="BJXA01000012">
    <property type="protein sequence ID" value="GEM37948.1"/>
    <property type="molecule type" value="Genomic_DNA"/>
</dbReference>
<dbReference type="SUPFAM" id="SSF52980">
    <property type="entry name" value="Restriction endonuclease-like"/>
    <property type="match status" value="1"/>
</dbReference>
<dbReference type="AlphaFoldDB" id="A0A511MCX7"/>
<reference evidence="2 3" key="1">
    <citation type="submission" date="2019-07" db="EMBL/GenBank/DDBJ databases">
        <title>Whole genome shotgun sequence of Nocardia ninae NBRC 108245.</title>
        <authorList>
            <person name="Hosoyama A."/>
            <person name="Uohara A."/>
            <person name="Ohji S."/>
            <person name="Ichikawa N."/>
        </authorList>
    </citation>
    <scope>NUCLEOTIDE SEQUENCE [LARGE SCALE GENOMIC DNA]</scope>
    <source>
        <strain evidence="2 3">NBRC 108245</strain>
    </source>
</reference>
<keyword evidence="3" id="KW-1185">Reference proteome</keyword>
<dbReference type="Pfam" id="PF05685">
    <property type="entry name" value="Uma2"/>
    <property type="match status" value="1"/>
</dbReference>
<evidence type="ECO:0000313" key="2">
    <source>
        <dbReference type="EMBL" id="GEM37948.1"/>
    </source>
</evidence>
<evidence type="ECO:0000259" key="1">
    <source>
        <dbReference type="Pfam" id="PF05685"/>
    </source>
</evidence>
<name>A0A511MCX7_9NOCA</name>